<protein>
    <submittedName>
        <fullName evidence="5">Efflux RND transporter periplasmic adaptor subunit</fullName>
    </submittedName>
</protein>
<dbReference type="Gene3D" id="1.10.287.470">
    <property type="entry name" value="Helix hairpin bin"/>
    <property type="match status" value="1"/>
</dbReference>
<gene>
    <name evidence="5" type="ORF">ACFODZ_00055</name>
</gene>
<dbReference type="Proteomes" id="UP001595533">
    <property type="component" value="Unassembled WGS sequence"/>
</dbReference>
<sequence length="392" mass="43132">MTDHTSNKPSSAKSWLISLVILLAGAGFSWLIFSTEPEAQREGATRKSAMLVDVTPVQVGDYSPIIEAMGTVVPAKEIELQARVSGEVTGLADTFIPGTIIQAGKLLVELDDTDYQLAAQQAQVERLQAQAALHIEQGEQLAARQQYEQLGREVSEPQKSLILRAPQLQQAEAAVMLADTRLQQARTNQERTRITAPFTGKLLSTGVNLGSQVSPGDDLGHLVGVDRWWIEATLPTRQLQWLDQENTAAVMVHDRQAWTAGVMREGSLISVLGQVDEQTRLAQVLIAVDDPLGLYSDQPALIMGAFVNTRIPAKLLTQVARIQRELVRKQDTIWLMNDEQLEIRTLNVVFRDEQYVYVKGSLKAGEHIVTTDLSRVIDGAALRLNSDQSNGN</sequence>
<evidence type="ECO:0000256" key="2">
    <source>
        <dbReference type="SAM" id="Coils"/>
    </source>
</evidence>
<evidence type="ECO:0000256" key="1">
    <source>
        <dbReference type="ARBA" id="ARBA00009477"/>
    </source>
</evidence>
<keyword evidence="3" id="KW-0472">Membrane</keyword>
<dbReference type="RefSeq" id="WP_077412845.1">
    <property type="nucleotide sequence ID" value="NZ_JBHRTS010000001.1"/>
</dbReference>
<dbReference type="NCBIfam" id="TIGR01730">
    <property type="entry name" value="RND_mfp"/>
    <property type="match status" value="1"/>
</dbReference>
<comment type="similarity">
    <text evidence="1">Belongs to the membrane fusion protein (MFP) (TC 8.A.1) family.</text>
</comment>
<feature type="domain" description="Multidrug resistance protein MdtA-like barrel-sandwich hybrid" evidence="4">
    <location>
        <begin position="78"/>
        <end position="220"/>
    </location>
</feature>
<keyword evidence="2" id="KW-0175">Coiled coil</keyword>
<dbReference type="Gene3D" id="2.40.30.170">
    <property type="match status" value="1"/>
</dbReference>
<keyword evidence="3" id="KW-0812">Transmembrane</keyword>
<name>A0ABV7J651_9GAMM</name>
<reference evidence="6" key="1">
    <citation type="journal article" date="2019" name="Int. J. Syst. Evol. Microbiol.">
        <title>The Global Catalogue of Microorganisms (GCM) 10K type strain sequencing project: providing services to taxonomists for standard genome sequencing and annotation.</title>
        <authorList>
            <consortium name="The Broad Institute Genomics Platform"/>
            <consortium name="The Broad Institute Genome Sequencing Center for Infectious Disease"/>
            <person name="Wu L."/>
            <person name="Ma J."/>
        </authorList>
    </citation>
    <scope>NUCLEOTIDE SEQUENCE [LARGE SCALE GENOMIC DNA]</scope>
    <source>
        <strain evidence="6">KCTC 42953</strain>
    </source>
</reference>
<keyword evidence="6" id="KW-1185">Reference proteome</keyword>
<keyword evidence="3" id="KW-1133">Transmembrane helix</keyword>
<feature type="coiled-coil region" evidence="2">
    <location>
        <begin position="110"/>
        <end position="137"/>
    </location>
</feature>
<organism evidence="5 6">
    <name type="scientific">Marinicella sediminis</name>
    <dbReference type="NCBI Taxonomy" id="1792834"/>
    <lineage>
        <taxon>Bacteria</taxon>
        <taxon>Pseudomonadati</taxon>
        <taxon>Pseudomonadota</taxon>
        <taxon>Gammaproteobacteria</taxon>
        <taxon>Lysobacterales</taxon>
        <taxon>Marinicellaceae</taxon>
        <taxon>Marinicella</taxon>
    </lineage>
</organism>
<dbReference type="Pfam" id="PF25917">
    <property type="entry name" value="BSH_RND"/>
    <property type="match status" value="1"/>
</dbReference>
<dbReference type="Gene3D" id="2.40.50.100">
    <property type="match status" value="1"/>
</dbReference>
<evidence type="ECO:0000259" key="4">
    <source>
        <dbReference type="Pfam" id="PF25917"/>
    </source>
</evidence>
<proteinExistence type="inferred from homology"/>
<evidence type="ECO:0000313" key="5">
    <source>
        <dbReference type="EMBL" id="MFC3192617.1"/>
    </source>
</evidence>
<dbReference type="InterPro" id="IPR058625">
    <property type="entry name" value="MdtA-like_BSH"/>
</dbReference>
<feature type="transmembrane region" description="Helical" evidence="3">
    <location>
        <begin position="12"/>
        <end position="33"/>
    </location>
</feature>
<dbReference type="InterPro" id="IPR006143">
    <property type="entry name" value="RND_pump_MFP"/>
</dbReference>
<dbReference type="PANTHER" id="PTHR30469:SF12">
    <property type="entry name" value="MULTIDRUG RESISTANCE PROTEIN MDTA"/>
    <property type="match status" value="1"/>
</dbReference>
<dbReference type="PANTHER" id="PTHR30469">
    <property type="entry name" value="MULTIDRUG RESISTANCE PROTEIN MDTA"/>
    <property type="match status" value="1"/>
</dbReference>
<evidence type="ECO:0000313" key="6">
    <source>
        <dbReference type="Proteomes" id="UP001595533"/>
    </source>
</evidence>
<evidence type="ECO:0000256" key="3">
    <source>
        <dbReference type="SAM" id="Phobius"/>
    </source>
</evidence>
<dbReference type="EMBL" id="JBHRTS010000001">
    <property type="protein sequence ID" value="MFC3192617.1"/>
    <property type="molecule type" value="Genomic_DNA"/>
</dbReference>
<comment type="caution">
    <text evidence="5">The sequence shown here is derived from an EMBL/GenBank/DDBJ whole genome shotgun (WGS) entry which is preliminary data.</text>
</comment>
<accession>A0ABV7J651</accession>
<dbReference type="SUPFAM" id="SSF111369">
    <property type="entry name" value="HlyD-like secretion proteins"/>
    <property type="match status" value="1"/>
</dbReference>
<dbReference type="Gene3D" id="2.40.420.20">
    <property type="match status" value="1"/>
</dbReference>